<organism evidence="10 11">
    <name type="scientific">Candida maltosa (strain Xu316)</name>
    <name type="common">Yeast</name>
    <dbReference type="NCBI Taxonomy" id="1245528"/>
    <lineage>
        <taxon>Eukaryota</taxon>
        <taxon>Fungi</taxon>
        <taxon>Dikarya</taxon>
        <taxon>Ascomycota</taxon>
        <taxon>Saccharomycotina</taxon>
        <taxon>Pichiomycetes</taxon>
        <taxon>Debaryomycetaceae</taxon>
        <taxon>Candida/Lodderomyces clade</taxon>
        <taxon>Candida</taxon>
    </lineage>
</organism>
<dbReference type="PANTHER" id="PTHR21427:SF19">
    <property type="entry name" value="UBIQUINONE BIOSYNTHESIS PROTEIN COQ9, MITOCHONDRIAL"/>
    <property type="match status" value="1"/>
</dbReference>
<reference evidence="10 11" key="1">
    <citation type="submission" date="2013-02" db="EMBL/GenBank/DDBJ databases">
        <title>Genome sequence of Candida maltosa Xu316, a potential industrial strain for xylitol and ethanol production.</title>
        <authorList>
            <person name="Yu J."/>
            <person name="Wang Q."/>
            <person name="Geng X."/>
            <person name="Bao W."/>
            <person name="He P."/>
            <person name="Cai J."/>
        </authorList>
    </citation>
    <scope>NUCLEOTIDE SEQUENCE [LARGE SCALE GENOMIC DNA]</scope>
    <source>
        <strain evidence="11">Xu316</strain>
    </source>
</reference>
<dbReference type="GO" id="GO:0005743">
    <property type="term" value="C:mitochondrial inner membrane"/>
    <property type="evidence" value="ECO:0007669"/>
    <property type="project" value="TreeGrafter"/>
</dbReference>
<comment type="pathway">
    <text evidence="2 8">Cofactor biosynthesis; ubiquinone biosynthesis.</text>
</comment>
<dbReference type="eggNOG" id="KOG2969">
    <property type="taxonomic scope" value="Eukaryota"/>
</dbReference>
<dbReference type="PANTHER" id="PTHR21427">
    <property type="entry name" value="UBIQUINONE BIOSYNTHESIS PROTEIN COQ9, MITOCHONDRIAL"/>
    <property type="match status" value="1"/>
</dbReference>
<name>M3HP67_CANMX</name>
<evidence type="ECO:0000313" key="10">
    <source>
        <dbReference type="EMBL" id="EMG49277.1"/>
    </source>
</evidence>
<keyword evidence="11" id="KW-1185">Reference proteome</keyword>
<dbReference type="Proteomes" id="UP000011777">
    <property type="component" value="Unassembled WGS sequence"/>
</dbReference>
<dbReference type="HOGENOM" id="CLU_057411_1_1_1"/>
<dbReference type="AlphaFoldDB" id="M3HP67"/>
<comment type="similarity">
    <text evidence="3 8">Belongs to the COQ9 family.</text>
</comment>
<feature type="domain" description="COQ9 C-terminal" evidence="9">
    <location>
        <begin position="156"/>
        <end position="225"/>
    </location>
</feature>
<evidence type="ECO:0000256" key="8">
    <source>
        <dbReference type="RuleBase" id="RU366063"/>
    </source>
</evidence>
<comment type="caution">
    <text evidence="10">The sequence shown here is derived from an EMBL/GenBank/DDBJ whole genome shotgun (WGS) entry which is preliminary data.</text>
</comment>
<dbReference type="OrthoDB" id="619536at2759"/>
<feature type="non-terminal residue" evidence="10">
    <location>
        <position position="1"/>
    </location>
</feature>
<evidence type="ECO:0000256" key="3">
    <source>
        <dbReference type="ARBA" id="ARBA00010766"/>
    </source>
</evidence>
<protein>
    <recommendedName>
        <fullName evidence="8">Ubiquinone biosynthesis protein</fullName>
    </recommendedName>
</protein>
<dbReference type="Pfam" id="PF08511">
    <property type="entry name" value="COQ9"/>
    <property type="match status" value="1"/>
</dbReference>
<gene>
    <name evidence="10" type="ORF">G210_0016</name>
</gene>
<proteinExistence type="inferred from homology"/>
<evidence type="ECO:0000256" key="2">
    <source>
        <dbReference type="ARBA" id="ARBA00004749"/>
    </source>
</evidence>
<dbReference type="InterPro" id="IPR013718">
    <property type="entry name" value="COQ9_C"/>
</dbReference>
<evidence type="ECO:0000256" key="7">
    <source>
        <dbReference type="ARBA" id="ARBA00023128"/>
    </source>
</evidence>
<accession>M3HP67</accession>
<dbReference type="UniPathway" id="UPA00232"/>
<comment type="function">
    <text evidence="8">Membrane-associated protein that warps the membrane surface to access and bind aromatic isoprenes with high specificity, including ubiquinone (CoQ) isoprene intermediates and presents them directly to Coq7, therefore facilitating the Coq7-mediated hydroxylase step. Participates in the biosynthesis of coenzyme Q, also named ubiquinone, an essential lipid-soluble electron transporter for aerobic cellular respiration.</text>
</comment>
<keyword evidence="6 8" id="KW-0446">Lipid-binding</keyword>
<evidence type="ECO:0000256" key="6">
    <source>
        <dbReference type="ARBA" id="ARBA00023121"/>
    </source>
</evidence>
<dbReference type="NCBIfam" id="TIGR02396">
    <property type="entry name" value="diverge_rpsU"/>
    <property type="match status" value="1"/>
</dbReference>
<keyword evidence="5" id="KW-0809">Transit peptide</keyword>
<evidence type="ECO:0000259" key="9">
    <source>
        <dbReference type="Pfam" id="PF08511"/>
    </source>
</evidence>
<dbReference type="GO" id="GO:0008289">
    <property type="term" value="F:lipid binding"/>
    <property type="evidence" value="ECO:0007669"/>
    <property type="project" value="UniProtKB-UniRule"/>
</dbReference>
<evidence type="ECO:0000256" key="1">
    <source>
        <dbReference type="ARBA" id="ARBA00004173"/>
    </source>
</evidence>
<evidence type="ECO:0000256" key="4">
    <source>
        <dbReference type="ARBA" id="ARBA00022688"/>
    </source>
</evidence>
<dbReference type="OMA" id="SELFMAQ"/>
<dbReference type="STRING" id="1245528.M3HP67"/>
<keyword evidence="4 8" id="KW-0831">Ubiquinone biosynthesis</keyword>
<dbReference type="GO" id="GO:0006744">
    <property type="term" value="P:ubiquinone biosynthetic process"/>
    <property type="evidence" value="ECO:0007669"/>
    <property type="project" value="UniProtKB-UniRule"/>
</dbReference>
<dbReference type="InterPro" id="IPR012762">
    <property type="entry name" value="Ubiq_biosynth_COQ9"/>
</dbReference>
<keyword evidence="7 8" id="KW-0496">Mitochondrion</keyword>
<comment type="subcellular location">
    <subcellularLocation>
        <location evidence="1 8">Mitochondrion</location>
    </subcellularLocation>
</comment>
<dbReference type="EMBL" id="AOGT01000765">
    <property type="protein sequence ID" value="EMG49277.1"/>
    <property type="molecule type" value="Genomic_DNA"/>
</dbReference>
<sequence>MLSRSLRITQRTTIPSLVRTYYSTDHINSNVIVNESTIDSQILNQSIKYIPEYGFNSKCITKAIHDLKYPDSLHSVITMKGKDPALVLILYWLRLQRAKLEKYVNDPETSKSFHELTDEYQRLSHLIKVRLSYNVPVLGKLHEGLSQLVVPFNLSDGMNEIYELSDDLAFYAGDKSNDFSWYSKRLGVSTIYVSSELYMLNDKTRGFENTRKFVDDKVADLKKLGNGYNDVEQWLAFNGISLINLIKSQLTRG</sequence>
<evidence type="ECO:0000313" key="11">
    <source>
        <dbReference type="Proteomes" id="UP000011777"/>
    </source>
</evidence>
<evidence type="ECO:0000256" key="5">
    <source>
        <dbReference type="ARBA" id="ARBA00022946"/>
    </source>
</evidence>